<protein>
    <recommendedName>
        <fullName evidence="5">SAM domain-containing protein</fullName>
    </recommendedName>
</protein>
<evidence type="ECO:0000313" key="6">
    <source>
        <dbReference type="EMBL" id="KOO33278.1"/>
    </source>
</evidence>
<dbReference type="Proteomes" id="UP000037460">
    <property type="component" value="Unassembled WGS sequence"/>
</dbReference>
<dbReference type="GO" id="GO:0035591">
    <property type="term" value="F:signaling adaptor activity"/>
    <property type="evidence" value="ECO:0007669"/>
    <property type="project" value="InterPro"/>
</dbReference>
<dbReference type="OrthoDB" id="196165at2759"/>
<dbReference type="InterPro" id="IPR001660">
    <property type="entry name" value="SAM"/>
</dbReference>
<evidence type="ECO:0000256" key="3">
    <source>
        <dbReference type="ARBA" id="ARBA00022737"/>
    </source>
</evidence>
<evidence type="ECO:0000256" key="4">
    <source>
        <dbReference type="ARBA" id="ARBA00022801"/>
    </source>
</evidence>
<proteinExistence type="predicted"/>
<dbReference type="PANTHER" id="PTHR22998">
    <property type="entry name" value="SARM1"/>
    <property type="match status" value="1"/>
</dbReference>
<dbReference type="AlphaFoldDB" id="A0A0M0K4H2"/>
<dbReference type="GO" id="GO:0003953">
    <property type="term" value="F:NAD+ nucleosidase activity"/>
    <property type="evidence" value="ECO:0007669"/>
    <property type="project" value="InterPro"/>
</dbReference>
<keyword evidence="4" id="KW-0378">Hydrolase</keyword>
<evidence type="ECO:0000256" key="1">
    <source>
        <dbReference type="ARBA" id="ARBA00004496"/>
    </source>
</evidence>
<feature type="domain" description="SAM" evidence="5">
    <location>
        <begin position="11"/>
        <end position="75"/>
    </location>
</feature>
<evidence type="ECO:0000256" key="2">
    <source>
        <dbReference type="ARBA" id="ARBA00022490"/>
    </source>
</evidence>
<dbReference type="InterPro" id="IPR013761">
    <property type="entry name" value="SAM/pointed_sf"/>
</dbReference>
<dbReference type="SUPFAM" id="SSF47769">
    <property type="entry name" value="SAM/Pointed domain"/>
    <property type="match status" value="1"/>
</dbReference>
<name>A0A0M0K4H2_9EUKA</name>
<comment type="subcellular location">
    <subcellularLocation>
        <location evidence="1">Cytoplasm</location>
    </subcellularLocation>
</comment>
<comment type="caution">
    <text evidence="6">The sequence shown here is derived from an EMBL/GenBank/DDBJ whole genome shotgun (WGS) entry which is preliminary data.</text>
</comment>
<dbReference type="PANTHER" id="PTHR22998:SF1">
    <property type="entry name" value="NAD(+) HYDROLASE SARM1"/>
    <property type="match status" value="1"/>
</dbReference>
<evidence type="ECO:0000313" key="7">
    <source>
        <dbReference type="Proteomes" id="UP000037460"/>
    </source>
</evidence>
<dbReference type="GO" id="GO:0048678">
    <property type="term" value="P:response to axon injury"/>
    <property type="evidence" value="ECO:0007669"/>
    <property type="project" value="InterPro"/>
</dbReference>
<dbReference type="Pfam" id="PF00536">
    <property type="entry name" value="SAM_1"/>
    <property type="match status" value="1"/>
</dbReference>
<dbReference type="InterPro" id="IPR039184">
    <property type="entry name" value="SARM1"/>
</dbReference>
<sequence length="80" mass="8903">MGCGGSKPQSWKVKDVVAFLDTIELGMHAEAFKASSVNGKMLLQLTDQDMLQTLNIQNKLHRQKLRDEIATLKKATPHVV</sequence>
<evidence type="ECO:0000259" key="5">
    <source>
        <dbReference type="PROSITE" id="PS50105"/>
    </source>
</evidence>
<dbReference type="GO" id="GO:0005737">
    <property type="term" value="C:cytoplasm"/>
    <property type="evidence" value="ECO:0007669"/>
    <property type="project" value="UniProtKB-SubCell"/>
</dbReference>
<accession>A0A0M0K4H2</accession>
<dbReference type="PROSITE" id="PS50105">
    <property type="entry name" value="SAM_DOMAIN"/>
    <property type="match status" value="1"/>
</dbReference>
<dbReference type="GO" id="GO:0034128">
    <property type="term" value="P:negative regulation of MyD88-independent toll-like receptor signaling pathway"/>
    <property type="evidence" value="ECO:0007669"/>
    <property type="project" value="InterPro"/>
</dbReference>
<dbReference type="Gene3D" id="1.10.150.50">
    <property type="entry name" value="Transcription Factor, Ets-1"/>
    <property type="match status" value="1"/>
</dbReference>
<keyword evidence="7" id="KW-1185">Reference proteome</keyword>
<reference evidence="7" key="1">
    <citation type="journal article" date="2015" name="PLoS Genet.">
        <title>Genome Sequence and Transcriptome Analyses of Chrysochromulina tobin: Metabolic Tools for Enhanced Algal Fitness in the Prominent Order Prymnesiales (Haptophyceae).</title>
        <authorList>
            <person name="Hovde B.T."/>
            <person name="Deodato C.R."/>
            <person name="Hunsperger H.M."/>
            <person name="Ryken S.A."/>
            <person name="Yost W."/>
            <person name="Jha R.K."/>
            <person name="Patterson J."/>
            <person name="Monnat R.J. Jr."/>
            <person name="Barlow S.B."/>
            <person name="Starkenburg S.R."/>
            <person name="Cattolico R.A."/>
        </authorList>
    </citation>
    <scope>NUCLEOTIDE SEQUENCE</scope>
    <source>
        <strain evidence="7">CCMP291</strain>
    </source>
</reference>
<organism evidence="6 7">
    <name type="scientific">Chrysochromulina tobinii</name>
    <dbReference type="NCBI Taxonomy" id="1460289"/>
    <lineage>
        <taxon>Eukaryota</taxon>
        <taxon>Haptista</taxon>
        <taxon>Haptophyta</taxon>
        <taxon>Prymnesiophyceae</taxon>
        <taxon>Prymnesiales</taxon>
        <taxon>Chrysochromulinaceae</taxon>
        <taxon>Chrysochromulina</taxon>
    </lineage>
</organism>
<gene>
    <name evidence="6" type="ORF">Ctob_014907</name>
</gene>
<dbReference type="SMART" id="SM00454">
    <property type="entry name" value="SAM"/>
    <property type="match status" value="1"/>
</dbReference>
<dbReference type="EMBL" id="JWZX01001558">
    <property type="protein sequence ID" value="KOO33278.1"/>
    <property type="molecule type" value="Genomic_DNA"/>
</dbReference>
<keyword evidence="3" id="KW-0677">Repeat</keyword>
<keyword evidence="2" id="KW-0963">Cytoplasm</keyword>